<dbReference type="CDD" id="cd05829">
    <property type="entry name" value="Sortase_F"/>
    <property type="match status" value="1"/>
</dbReference>
<dbReference type="AlphaFoldDB" id="A0A4R6SM34"/>
<sequence length="243" mass="25594">MRVPKPRPENRPSYVSLAVGVVGVAAVVTTAALITPARAASTPIASAPVAGARGWTQVEEVVPTPSTTSSAKPKPKPAASTSAKPKPHTNVPGKPPSQRPGTVRLAGGGTALLVRTEVGPDGVLPIPVALDQATWWGAELDDRTGATVLAGHINWHGQTGPFNELWRARVDDPVTIVDQRGHTLRFKVVQLVTLHKDELPRRAGELFSQRGAHRLVLVTCGGAWVGGEMGYASNRVVIAEPVR</sequence>
<evidence type="ECO:0000256" key="2">
    <source>
        <dbReference type="SAM" id="MobiDB-lite"/>
    </source>
</evidence>
<dbReference type="SUPFAM" id="SSF63817">
    <property type="entry name" value="Sortase"/>
    <property type="match status" value="1"/>
</dbReference>
<organism evidence="3 4">
    <name type="scientific">Labedaea rhizosphaerae</name>
    <dbReference type="NCBI Taxonomy" id="598644"/>
    <lineage>
        <taxon>Bacteria</taxon>
        <taxon>Bacillati</taxon>
        <taxon>Actinomycetota</taxon>
        <taxon>Actinomycetes</taxon>
        <taxon>Pseudonocardiales</taxon>
        <taxon>Pseudonocardiaceae</taxon>
        <taxon>Labedaea</taxon>
    </lineage>
</organism>
<dbReference type="EMBL" id="SNXZ01000001">
    <property type="protein sequence ID" value="TDQ04223.1"/>
    <property type="molecule type" value="Genomic_DNA"/>
</dbReference>
<keyword evidence="4" id="KW-1185">Reference proteome</keyword>
<dbReference type="Gene3D" id="2.40.260.10">
    <property type="entry name" value="Sortase"/>
    <property type="match status" value="1"/>
</dbReference>
<evidence type="ECO:0000313" key="3">
    <source>
        <dbReference type="EMBL" id="TDQ04223.1"/>
    </source>
</evidence>
<dbReference type="InterPro" id="IPR042001">
    <property type="entry name" value="Sortase_F"/>
</dbReference>
<feature type="region of interest" description="Disordered" evidence="2">
    <location>
        <begin position="61"/>
        <end position="105"/>
    </location>
</feature>
<keyword evidence="1" id="KW-0378">Hydrolase</keyword>
<dbReference type="GO" id="GO:0016787">
    <property type="term" value="F:hydrolase activity"/>
    <property type="evidence" value="ECO:0007669"/>
    <property type="project" value="UniProtKB-KW"/>
</dbReference>
<dbReference type="RefSeq" id="WP_133847166.1">
    <property type="nucleotide sequence ID" value="NZ_SNXZ01000001.1"/>
</dbReference>
<evidence type="ECO:0000256" key="1">
    <source>
        <dbReference type="ARBA" id="ARBA00022801"/>
    </source>
</evidence>
<dbReference type="InterPro" id="IPR005754">
    <property type="entry name" value="Sortase"/>
</dbReference>
<evidence type="ECO:0000313" key="4">
    <source>
        <dbReference type="Proteomes" id="UP000295444"/>
    </source>
</evidence>
<dbReference type="OrthoDB" id="525039at2"/>
<name>A0A4R6SM34_LABRH</name>
<dbReference type="InterPro" id="IPR023365">
    <property type="entry name" value="Sortase_dom-sf"/>
</dbReference>
<dbReference type="Pfam" id="PF04203">
    <property type="entry name" value="Sortase"/>
    <property type="match status" value="1"/>
</dbReference>
<reference evidence="3 4" key="1">
    <citation type="submission" date="2019-03" db="EMBL/GenBank/DDBJ databases">
        <title>Genomic Encyclopedia of Type Strains, Phase IV (KMG-IV): sequencing the most valuable type-strain genomes for metagenomic binning, comparative biology and taxonomic classification.</title>
        <authorList>
            <person name="Goeker M."/>
        </authorList>
    </citation>
    <scope>NUCLEOTIDE SEQUENCE [LARGE SCALE GENOMIC DNA]</scope>
    <source>
        <strain evidence="3 4">DSM 45361</strain>
    </source>
</reference>
<dbReference type="Proteomes" id="UP000295444">
    <property type="component" value="Unassembled WGS sequence"/>
</dbReference>
<proteinExistence type="predicted"/>
<feature type="compositionally biased region" description="Low complexity" evidence="2">
    <location>
        <begin position="63"/>
        <end position="84"/>
    </location>
</feature>
<accession>A0A4R6SM34</accession>
<comment type="caution">
    <text evidence="3">The sequence shown here is derived from an EMBL/GenBank/DDBJ whole genome shotgun (WGS) entry which is preliminary data.</text>
</comment>
<protein>
    <submittedName>
        <fullName evidence="3">Sortase family protein</fullName>
    </submittedName>
</protein>
<gene>
    <name evidence="3" type="ORF">EV186_101165</name>
</gene>